<dbReference type="GO" id="GO:0110001">
    <property type="term" value="C:toxin-antitoxin complex"/>
    <property type="evidence" value="ECO:0007669"/>
    <property type="project" value="InterPro"/>
</dbReference>
<dbReference type="HOGENOM" id="CLU_153067_1_0_0"/>
<accession>L0DE71</accession>
<dbReference type="KEGG" id="saci:Sinac_2831"/>
<evidence type="ECO:0008006" key="3">
    <source>
        <dbReference type="Google" id="ProtNLM"/>
    </source>
</evidence>
<name>L0DE71_SINAD</name>
<dbReference type="Proteomes" id="UP000010798">
    <property type="component" value="Chromosome"/>
</dbReference>
<dbReference type="InterPro" id="IPR018669">
    <property type="entry name" value="Toxin_HigB"/>
</dbReference>
<organism evidence="1 2">
    <name type="scientific">Singulisphaera acidiphila (strain ATCC BAA-1392 / DSM 18658 / VKM B-2454 / MOB10)</name>
    <dbReference type="NCBI Taxonomy" id="886293"/>
    <lineage>
        <taxon>Bacteria</taxon>
        <taxon>Pseudomonadati</taxon>
        <taxon>Planctomycetota</taxon>
        <taxon>Planctomycetia</taxon>
        <taxon>Isosphaerales</taxon>
        <taxon>Isosphaeraceae</taxon>
        <taxon>Singulisphaera</taxon>
    </lineage>
</organism>
<sequence>MTGETHRNHLISRKMVHQFVDSHPGTERDLETLLDWCKTVEKADWRNFGDVRTTYSHADLVGELACFNVGGNKYRILALILYRPNTAAKVLLRAILTHKEYDKLQ</sequence>
<dbReference type="eggNOG" id="COG4680">
    <property type="taxonomic scope" value="Bacteria"/>
</dbReference>
<proteinExistence type="predicted"/>
<keyword evidence="2" id="KW-1185">Reference proteome</keyword>
<reference evidence="1 2" key="1">
    <citation type="submission" date="2012-02" db="EMBL/GenBank/DDBJ databases">
        <title>Complete sequence of chromosome of Singulisphaera acidiphila DSM 18658.</title>
        <authorList>
            <consortium name="US DOE Joint Genome Institute (JGI-PGF)"/>
            <person name="Lucas S."/>
            <person name="Copeland A."/>
            <person name="Lapidus A."/>
            <person name="Glavina del Rio T."/>
            <person name="Dalin E."/>
            <person name="Tice H."/>
            <person name="Bruce D."/>
            <person name="Goodwin L."/>
            <person name="Pitluck S."/>
            <person name="Peters L."/>
            <person name="Ovchinnikova G."/>
            <person name="Chertkov O."/>
            <person name="Kyrpides N."/>
            <person name="Mavromatis K."/>
            <person name="Ivanova N."/>
            <person name="Brettin T."/>
            <person name="Detter J.C."/>
            <person name="Han C."/>
            <person name="Larimer F."/>
            <person name="Land M."/>
            <person name="Hauser L."/>
            <person name="Markowitz V."/>
            <person name="Cheng J.-F."/>
            <person name="Hugenholtz P."/>
            <person name="Woyke T."/>
            <person name="Wu D."/>
            <person name="Tindall B."/>
            <person name="Pomrenke H."/>
            <person name="Brambilla E."/>
            <person name="Klenk H.-P."/>
            <person name="Eisen J.A."/>
        </authorList>
    </citation>
    <scope>NUCLEOTIDE SEQUENCE [LARGE SCALE GENOMIC DNA]</scope>
    <source>
        <strain evidence="2">ATCC BAA-1392 / DSM 18658 / VKM B-2454 / MOB10</strain>
    </source>
</reference>
<evidence type="ECO:0000313" key="2">
    <source>
        <dbReference type="Proteomes" id="UP000010798"/>
    </source>
</evidence>
<dbReference type="GO" id="GO:0004519">
    <property type="term" value="F:endonuclease activity"/>
    <property type="evidence" value="ECO:0007669"/>
    <property type="project" value="InterPro"/>
</dbReference>
<dbReference type="EMBL" id="CP003364">
    <property type="protein sequence ID" value="AGA27123.1"/>
    <property type="molecule type" value="Genomic_DNA"/>
</dbReference>
<dbReference type="AlphaFoldDB" id="L0DE71"/>
<protein>
    <recommendedName>
        <fullName evidence="3">mRNA interferase HigB</fullName>
    </recommendedName>
</protein>
<evidence type="ECO:0000313" key="1">
    <source>
        <dbReference type="EMBL" id="AGA27123.1"/>
    </source>
</evidence>
<dbReference type="STRING" id="886293.Sinac_2831"/>
<dbReference type="Pfam" id="PF09907">
    <property type="entry name" value="HigB_toxin"/>
    <property type="match status" value="1"/>
</dbReference>
<gene>
    <name evidence="1" type="ordered locus">Sinac_2831</name>
</gene>
<dbReference type="GO" id="GO:0003723">
    <property type="term" value="F:RNA binding"/>
    <property type="evidence" value="ECO:0007669"/>
    <property type="project" value="InterPro"/>
</dbReference>
<dbReference type="OrthoDB" id="9799912at2"/>